<sequence length="121" mass="13857">MNYDLKAAEDRLATERLNLAARNLQHLMKMQDEQVTLENIVAALRTSVTGALNGDRDDFSFILANQSNILDAAFLHYVERAKGSQWHADHINMALKAQRQTERTINTWHRINENKKIPGTK</sequence>
<name>A0A2W5MXZ7_9BACT</name>
<proteinExistence type="predicted"/>
<protein>
    <submittedName>
        <fullName evidence="1">Uncharacterized protein</fullName>
    </submittedName>
</protein>
<gene>
    <name evidence="1" type="ORF">DI551_08615</name>
</gene>
<comment type="caution">
    <text evidence="1">The sequence shown here is derived from an EMBL/GenBank/DDBJ whole genome shotgun (WGS) entry which is preliminary data.</text>
</comment>
<dbReference type="EMBL" id="QFQB01000065">
    <property type="protein sequence ID" value="PZQ45059.1"/>
    <property type="molecule type" value="Genomic_DNA"/>
</dbReference>
<accession>A0A2W5MXZ7</accession>
<evidence type="ECO:0000313" key="1">
    <source>
        <dbReference type="EMBL" id="PZQ45059.1"/>
    </source>
</evidence>
<evidence type="ECO:0000313" key="2">
    <source>
        <dbReference type="Proteomes" id="UP000249417"/>
    </source>
</evidence>
<reference evidence="1 2" key="1">
    <citation type="submission" date="2017-08" db="EMBL/GenBank/DDBJ databases">
        <title>Infants hospitalized years apart are colonized by the same room-sourced microbial strains.</title>
        <authorList>
            <person name="Brooks B."/>
            <person name="Olm M.R."/>
            <person name="Firek B.A."/>
            <person name="Baker R."/>
            <person name="Thomas B.C."/>
            <person name="Morowitz M.J."/>
            <person name="Banfield J.F."/>
        </authorList>
    </citation>
    <scope>NUCLEOTIDE SEQUENCE [LARGE SCALE GENOMIC DNA]</scope>
    <source>
        <strain evidence="1">S2_005_002_R2_29</strain>
    </source>
</reference>
<dbReference type="AlphaFoldDB" id="A0A2W5MXZ7"/>
<organism evidence="1 2">
    <name type="scientific">Micavibrio aeruginosavorus</name>
    <dbReference type="NCBI Taxonomy" id="349221"/>
    <lineage>
        <taxon>Bacteria</taxon>
        <taxon>Pseudomonadati</taxon>
        <taxon>Bdellovibrionota</taxon>
        <taxon>Bdellovibrionia</taxon>
        <taxon>Bdellovibrionales</taxon>
        <taxon>Pseudobdellovibrionaceae</taxon>
        <taxon>Micavibrio</taxon>
    </lineage>
</organism>
<dbReference type="Proteomes" id="UP000249417">
    <property type="component" value="Unassembled WGS sequence"/>
</dbReference>